<dbReference type="GO" id="GO:0005654">
    <property type="term" value="C:nucleoplasm"/>
    <property type="evidence" value="ECO:0007669"/>
    <property type="project" value="UniProtKB-SubCell"/>
</dbReference>
<keyword evidence="1" id="KW-0804">Transcription</keyword>
<keyword evidence="1" id="KW-0811">Translocation</keyword>
<dbReference type="AlphaFoldDB" id="A0A4P9XCK6"/>
<keyword evidence="1" id="KW-0156">Chromatin regulator</keyword>
<dbReference type="InterPro" id="IPR018783">
    <property type="entry name" value="TF_ENY2"/>
</dbReference>
<comment type="function">
    <text evidence="1">Involved in mRNA export coupled transcription activation by association with both the TREX-2 and the SAGA complexes. At the promoters, SAGA is required for recruitment of the basal transcription machinery. It influences RNA polymerase II transcriptional activity through different activities such as TBP interaction and promoter selectivity, interaction with transcription activators, and chromatin modification through histone acetylation and deubiquitination. Within the SAGA complex, participates to a subcomplex required for deubiquitination of H2B and for the maintenance of steady-state H3 methylation levels. The TREX-2 complex functions in docking export-competent ribonucleoprotein particles (mRNPs) to the nuclear entrance of the nuclear pore complex (nuclear basket). TREX-2 participates in mRNA export and accurate chromatin positioning in the nucleus by tethering genes to the nuclear periphery. May also be involved in cytoplasmic mRNA decay by interaction with components of P-bodies.</text>
</comment>
<dbReference type="GO" id="GO:0006325">
    <property type="term" value="P:chromatin organization"/>
    <property type="evidence" value="ECO:0007669"/>
    <property type="project" value="UniProtKB-KW"/>
</dbReference>
<keyword evidence="1" id="KW-0539">Nucleus</keyword>
<sequence length="93" mass="10635">MADLEQQIIELEDKLIENGEHERLKDIIHHRLVESGVRDKLRMHCQDVIRAKGISNVTAEELIAEVTGASERLVPDAVRTEIEARIRKSLQDL</sequence>
<name>A0A4P9XCK6_9FUNG</name>
<comment type="similarity">
    <text evidence="1">Belongs to the ENY2 family.</text>
</comment>
<evidence type="ECO:0000256" key="1">
    <source>
        <dbReference type="HAMAP-Rule" id="MF_03046"/>
    </source>
</evidence>
<keyword evidence="1" id="KW-0963">Cytoplasm</keyword>
<comment type="subcellular location">
    <subcellularLocation>
        <location evidence="1">Nucleus</location>
        <location evidence="1">Nucleoplasm</location>
    </subcellularLocation>
    <subcellularLocation>
        <location evidence="1">Cytoplasm</location>
        <location evidence="1">P-body</location>
    </subcellularLocation>
</comment>
<dbReference type="GO" id="GO:0000932">
    <property type="term" value="C:P-body"/>
    <property type="evidence" value="ECO:0007669"/>
    <property type="project" value="UniProtKB-SubCell"/>
</dbReference>
<dbReference type="HAMAP" id="MF_03046">
    <property type="entry name" value="ENY2_Sus1"/>
    <property type="match status" value="1"/>
</dbReference>
<dbReference type="Proteomes" id="UP000274922">
    <property type="component" value="Unassembled WGS sequence"/>
</dbReference>
<dbReference type="GO" id="GO:0071819">
    <property type="term" value="C:DUBm complex"/>
    <property type="evidence" value="ECO:0007669"/>
    <property type="project" value="UniProtKB-UniRule"/>
</dbReference>
<dbReference type="PANTHER" id="PTHR12514">
    <property type="entry name" value="ENHANCER OF YELLOW 2 TRANSCRIPTION FACTOR"/>
    <property type="match status" value="1"/>
</dbReference>
<dbReference type="GO" id="GO:0070390">
    <property type="term" value="C:transcription export complex 2"/>
    <property type="evidence" value="ECO:0007669"/>
    <property type="project" value="UniProtKB-UniRule"/>
</dbReference>
<keyword evidence="1" id="KW-0805">Transcription regulation</keyword>
<protein>
    <recommendedName>
        <fullName evidence="1">Transcription and mRNA export factor SUS1</fullName>
    </recommendedName>
</protein>
<evidence type="ECO:0000313" key="3">
    <source>
        <dbReference type="Proteomes" id="UP000274922"/>
    </source>
</evidence>
<dbReference type="STRING" id="1555241.A0A4P9XCK6"/>
<keyword evidence="1" id="KW-0010">Activator</keyword>
<dbReference type="GO" id="GO:0003713">
    <property type="term" value="F:transcription coactivator activity"/>
    <property type="evidence" value="ECO:0007669"/>
    <property type="project" value="UniProtKB-UniRule"/>
</dbReference>
<keyword evidence="1" id="KW-0653">Protein transport</keyword>
<evidence type="ECO:0000313" key="2">
    <source>
        <dbReference type="EMBL" id="RKP03176.1"/>
    </source>
</evidence>
<dbReference type="EMBL" id="ML014127">
    <property type="protein sequence ID" value="RKP03176.1"/>
    <property type="molecule type" value="Genomic_DNA"/>
</dbReference>
<keyword evidence="1" id="KW-0813">Transport</keyword>
<accession>A0A4P9XCK6</accession>
<organism evidence="2 3">
    <name type="scientific">Caulochytrium protostelioides</name>
    <dbReference type="NCBI Taxonomy" id="1555241"/>
    <lineage>
        <taxon>Eukaryota</taxon>
        <taxon>Fungi</taxon>
        <taxon>Fungi incertae sedis</taxon>
        <taxon>Chytridiomycota</taxon>
        <taxon>Chytridiomycota incertae sedis</taxon>
        <taxon>Chytridiomycetes</taxon>
        <taxon>Caulochytriales</taxon>
        <taxon>Caulochytriaceae</taxon>
        <taxon>Caulochytrium</taxon>
    </lineage>
</organism>
<dbReference type="GO" id="GO:0005643">
    <property type="term" value="C:nuclear pore"/>
    <property type="evidence" value="ECO:0007669"/>
    <property type="project" value="UniProtKB-UniRule"/>
</dbReference>
<gene>
    <name evidence="1" type="primary">SUS1</name>
    <name evidence="2" type="ORF">CXG81DRAFT_24176</name>
</gene>
<keyword evidence="1" id="KW-0509">mRNA transport</keyword>
<keyword evidence="3" id="KW-1185">Reference proteome</keyword>
<dbReference type="Pfam" id="PF10163">
    <property type="entry name" value="EnY2"/>
    <property type="match status" value="1"/>
</dbReference>
<reference evidence="3" key="1">
    <citation type="journal article" date="2018" name="Nat. Microbiol.">
        <title>Leveraging single-cell genomics to expand the fungal tree of life.</title>
        <authorList>
            <person name="Ahrendt S.R."/>
            <person name="Quandt C.A."/>
            <person name="Ciobanu D."/>
            <person name="Clum A."/>
            <person name="Salamov A."/>
            <person name="Andreopoulos B."/>
            <person name="Cheng J.F."/>
            <person name="Woyke T."/>
            <person name="Pelin A."/>
            <person name="Henrissat B."/>
            <person name="Reynolds N.K."/>
            <person name="Benny G.L."/>
            <person name="Smith M.E."/>
            <person name="James T.Y."/>
            <person name="Grigoriev I.V."/>
        </authorList>
    </citation>
    <scope>NUCLEOTIDE SEQUENCE [LARGE SCALE GENOMIC DNA]</scope>
    <source>
        <strain evidence="3">ATCC 52028</strain>
    </source>
</reference>
<dbReference type="GO" id="GO:0000124">
    <property type="term" value="C:SAGA complex"/>
    <property type="evidence" value="ECO:0007669"/>
    <property type="project" value="UniProtKB-UniRule"/>
</dbReference>
<dbReference type="GO" id="GO:0006368">
    <property type="term" value="P:transcription elongation by RNA polymerase II"/>
    <property type="evidence" value="ECO:0007669"/>
    <property type="project" value="UniProtKB-UniRule"/>
</dbReference>
<comment type="subunit">
    <text evidence="1">Component of the nuclear pore complex (NPC)-associated TREX-2 complex (transcription and export complex 2), composed of at least SUS1, SAC3, THP1, SEM1, and CDC31. TREX-2 contains 2 SUS1 chains. The TREX-2 complex interacts with the nucleoporin NUP1. Component of the 1.8 MDa SAGA transcription coactivator-HAT complex. SAGA is built of 5 distinct domains with specialized functions. Within the SAGA complex, SUS1, SGF11, SGF73 and UBP8 form an additional subcomplex of SAGA called the DUB module (deubiquitination module). Interacts directly with THP1, SAC3, SGF11, and with the RNA polymerase II.</text>
</comment>
<dbReference type="Gene3D" id="1.10.246.140">
    <property type="match status" value="1"/>
</dbReference>
<proteinExistence type="inferred from homology"/>
<dbReference type="OrthoDB" id="6221744at2759"/>
<dbReference type="GO" id="GO:0006406">
    <property type="term" value="P:mRNA export from nucleus"/>
    <property type="evidence" value="ECO:0007669"/>
    <property type="project" value="UniProtKB-UniRule"/>
</dbReference>
<dbReference type="GO" id="GO:0015031">
    <property type="term" value="P:protein transport"/>
    <property type="evidence" value="ECO:0007669"/>
    <property type="project" value="UniProtKB-KW"/>
</dbReference>
<dbReference type="InterPro" id="IPR038212">
    <property type="entry name" value="TF_EnY2_sf"/>
</dbReference>